<accession>X1R908</accession>
<comment type="caution">
    <text evidence="1">The sequence shown here is derived from an EMBL/GenBank/DDBJ whole genome shotgun (WGS) entry which is preliminary data.</text>
</comment>
<feature type="non-terminal residue" evidence="1">
    <location>
        <position position="36"/>
    </location>
</feature>
<feature type="non-terminal residue" evidence="1">
    <location>
        <position position="1"/>
    </location>
</feature>
<dbReference type="EMBL" id="BARV01046153">
    <property type="protein sequence ID" value="GAI63491.1"/>
    <property type="molecule type" value="Genomic_DNA"/>
</dbReference>
<dbReference type="AlphaFoldDB" id="X1R908"/>
<protein>
    <submittedName>
        <fullName evidence="1">Uncharacterized protein</fullName>
    </submittedName>
</protein>
<name>X1R908_9ZZZZ</name>
<evidence type="ECO:0000313" key="1">
    <source>
        <dbReference type="EMBL" id="GAI63491.1"/>
    </source>
</evidence>
<gene>
    <name evidence="1" type="ORF">S06H3_67066</name>
</gene>
<sequence>SQVTYPWGAQTWYRDIPTGRRVGLADVDYTIELMGL</sequence>
<organism evidence="1">
    <name type="scientific">marine sediment metagenome</name>
    <dbReference type="NCBI Taxonomy" id="412755"/>
    <lineage>
        <taxon>unclassified sequences</taxon>
        <taxon>metagenomes</taxon>
        <taxon>ecological metagenomes</taxon>
    </lineage>
</organism>
<proteinExistence type="predicted"/>
<reference evidence="1" key="1">
    <citation type="journal article" date="2014" name="Front. Microbiol.">
        <title>High frequency of phylogenetically diverse reductive dehalogenase-homologous genes in deep subseafloor sedimentary metagenomes.</title>
        <authorList>
            <person name="Kawai M."/>
            <person name="Futagami T."/>
            <person name="Toyoda A."/>
            <person name="Takaki Y."/>
            <person name="Nishi S."/>
            <person name="Hori S."/>
            <person name="Arai W."/>
            <person name="Tsubouchi T."/>
            <person name="Morono Y."/>
            <person name="Uchiyama I."/>
            <person name="Ito T."/>
            <person name="Fujiyama A."/>
            <person name="Inagaki F."/>
            <person name="Takami H."/>
        </authorList>
    </citation>
    <scope>NUCLEOTIDE SEQUENCE</scope>
    <source>
        <strain evidence="1">Expedition CK06-06</strain>
    </source>
</reference>